<evidence type="ECO:0000256" key="3">
    <source>
        <dbReference type="ARBA" id="ARBA00012251"/>
    </source>
</evidence>
<keyword evidence="8" id="KW-0833">Ubl conjugation pathway</keyword>
<feature type="domain" description="RING-type" evidence="12">
    <location>
        <begin position="142"/>
        <end position="188"/>
    </location>
</feature>
<protein>
    <recommendedName>
        <fullName evidence="3">RBR-type E3 ubiquitin transferase</fullName>
        <ecNumber evidence="3">2.3.2.31</ecNumber>
    </recommendedName>
</protein>
<dbReference type="PROSITE" id="PS51873">
    <property type="entry name" value="TRIAD"/>
    <property type="match status" value="1"/>
</dbReference>
<dbReference type="PROSITE" id="PS50089">
    <property type="entry name" value="ZF_RING_2"/>
    <property type="match status" value="1"/>
</dbReference>
<evidence type="ECO:0000256" key="5">
    <source>
        <dbReference type="ARBA" id="ARBA00022723"/>
    </source>
</evidence>
<dbReference type="EC" id="2.3.2.31" evidence="3"/>
<keyword evidence="15" id="KW-1185">Reference proteome</keyword>
<dbReference type="InterPro" id="IPR017907">
    <property type="entry name" value="Znf_RING_CS"/>
</dbReference>
<comment type="pathway">
    <text evidence="2">Protein modification; protein ubiquitination.</text>
</comment>
<dbReference type="GO" id="GO:0008270">
    <property type="term" value="F:zinc ion binding"/>
    <property type="evidence" value="ECO:0007669"/>
    <property type="project" value="UniProtKB-KW"/>
</dbReference>
<dbReference type="Gene3D" id="1.20.120.1750">
    <property type="match status" value="1"/>
</dbReference>
<keyword evidence="7 11" id="KW-0863">Zinc-finger</keyword>
<evidence type="ECO:0000256" key="1">
    <source>
        <dbReference type="ARBA" id="ARBA00001798"/>
    </source>
</evidence>
<sequence length="407" mass="47333">MERDVLIDSNALEDEFYALKTIYEDDFHYENSGKLWEGYLCVYPDLYHLSTLTNDGDEFFVGQILETYSDVIRYELKSILDLDGLNLAKDNVYTETASEKYQKGTKEWISLLDTIPNSGYEFCIAYDQYMKNQEFQKEEYKCSICMETKLGLYCYKFDHCNHVFCKACLCNYYKVLIKDGMVEAVCCPHSECRNKEEQAPYVPFKDMADLAGSAAADQYRNLLEKHQVDHDPSRTWCPITSCQNPATRDKDIYKLAICQTCSFAFCSFCSMTWHGEHIPCRINDREAMIKKYMDAKENDSQNTIKELELRHGKRVLEKLEREFVENKQNQEWVKAFATSCPSCDLAIVKSDGCNHMKCYSCGTHFCYVCGEYLSQNDPYSHFNSQYSPCYRLLFSGIESVDEENEVT</sequence>
<dbReference type="OrthoDB" id="1431934at2759"/>
<dbReference type="PROSITE" id="PS00518">
    <property type="entry name" value="ZF_RING_1"/>
    <property type="match status" value="1"/>
</dbReference>
<evidence type="ECO:0000313" key="14">
    <source>
        <dbReference type="EMBL" id="KAJ1917889.1"/>
    </source>
</evidence>
<dbReference type="InterPro" id="IPR044066">
    <property type="entry name" value="TRIAD_supradom"/>
</dbReference>
<dbReference type="InterPro" id="IPR001841">
    <property type="entry name" value="Znf_RING"/>
</dbReference>
<comment type="catalytic activity">
    <reaction evidence="1">
        <text>[E2 ubiquitin-conjugating enzyme]-S-ubiquitinyl-L-cysteine + [acceptor protein]-L-lysine = [E2 ubiquitin-conjugating enzyme]-L-cysteine + [acceptor protein]-N(6)-ubiquitinyl-L-lysine.</text>
        <dbReference type="EC" id="2.3.2.31"/>
    </reaction>
</comment>
<gene>
    <name evidence="14" type="ORF">H4219_002933</name>
</gene>
<organism evidence="14 15">
    <name type="scientific">Mycoemilia scoparia</name>
    <dbReference type="NCBI Taxonomy" id="417184"/>
    <lineage>
        <taxon>Eukaryota</taxon>
        <taxon>Fungi</taxon>
        <taxon>Fungi incertae sedis</taxon>
        <taxon>Zoopagomycota</taxon>
        <taxon>Kickxellomycotina</taxon>
        <taxon>Kickxellomycetes</taxon>
        <taxon>Kickxellales</taxon>
        <taxon>Kickxellaceae</taxon>
        <taxon>Mycoemilia</taxon>
    </lineage>
</organism>
<dbReference type="InterPro" id="IPR013083">
    <property type="entry name" value="Znf_RING/FYVE/PHD"/>
</dbReference>
<dbReference type="GO" id="GO:0061630">
    <property type="term" value="F:ubiquitin protein ligase activity"/>
    <property type="evidence" value="ECO:0007669"/>
    <property type="project" value="UniProtKB-EC"/>
</dbReference>
<evidence type="ECO:0000259" key="13">
    <source>
        <dbReference type="PROSITE" id="PS51873"/>
    </source>
</evidence>
<keyword evidence="5" id="KW-0479">Metal-binding</keyword>
<dbReference type="Pfam" id="PF01485">
    <property type="entry name" value="IBR"/>
    <property type="match status" value="1"/>
</dbReference>
<evidence type="ECO:0000259" key="12">
    <source>
        <dbReference type="PROSITE" id="PS50089"/>
    </source>
</evidence>
<feature type="domain" description="RING-type" evidence="13">
    <location>
        <begin position="138"/>
        <end position="393"/>
    </location>
</feature>
<evidence type="ECO:0000256" key="9">
    <source>
        <dbReference type="ARBA" id="ARBA00022833"/>
    </source>
</evidence>
<evidence type="ECO:0000256" key="10">
    <source>
        <dbReference type="ARBA" id="ARBA00044508"/>
    </source>
</evidence>
<evidence type="ECO:0000256" key="4">
    <source>
        <dbReference type="ARBA" id="ARBA00022679"/>
    </source>
</evidence>
<keyword evidence="4" id="KW-0808">Transferase</keyword>
<dbReference type="InterPro" id="IPR031127">
    <property type="entry name" value="E3_UB_ligase_RBR"/>
</dbReference>
<dbReference type="PANTHER" id="PTHR11685">
    <property type="entry name" value="RBR FAMILY RING FINGER AND IBR DOMAIN-CONTAINING"/>
    <property type="match status" value="1"/>
</dbReference>
<proteinExistence type="inferred from homology"/>
<evidence type="ECO:0000256" key="6">
    <source>
        <dbReference type="ARBA" id="ARBA00022737"/>
    </source>
</evidence>
<dbReference type="InterPro" id="IPR031128">
    <property type="entry name" value="RNF14_RING-HC_Zfn"/>
</dbReference>
<evidence type="ECO:0000256" key="8">
    <source>
        <dbReference type="ARBA" id="ARBA00022786"/>
    </source>
</evidence>
<reference evidence="14" key="1">
    <citation type="submission" date="2022-07" db="EMBL/GenBank/DDBJ databases">
        <title>Phylogenomic reconstructions and comparative analyses of Kickxellomycotina fungi.</title>
        <authorList>
            <person name="Reynolds N.K."/>
            <person name="Stajich J.E."/>
            <person name="Barry K."/>
            <person name="Grigoriev I.V."/>
            <person name="Crous P."/>
            <person name="Smith M.E."/>
        </authorList>
    </citation>
    <scope>NUCLEOTIDE SEQUENCE</scope>
    <source>
        <strain evidence="14">NBRC 100468</strain>
    </source>
</reference>
<dbReference type="EMBL" id="JANBPU010000059">
    <property type="protein sequence ID" value="KAJ1917889.1"/>
    <property type="molecule type" value="Genomic_DNA"/>
</dbReference>
<accession>A0A9W8A008</accession>
<keyword evidence="9" id="KW-0862">Zinc</keyword>
<dbReference type="CDD" id="cd16628">
    <property type="entry name" value="RING-HC_RBR_RNF14"/>
    <property type="match status" value="1"/>
</dbReference>
<dbReference type="InterPro" id="IPR047548">
    <property type="entry name" value="Rcat_RBR_RNF14"/>
</dbReference>
<dbReference type="CDD" id="cd20354">
    <property type="entry name" value="Rcat_RBR_RNF14"/>
    <property type="match status" value="1"/>
</dbReference>
<dbReference type="SMART" id="SM00647">
    <property type="entry name" value="IBR"/>
    <property type="match status" value="2"/>
</dbReference>
<dbReference type="Proteomes" id="UP001150538">
    <property type="component" value="Unassembled WGS sequence"/>
</dbReference>
<comment type="caution">
    <text evidence="14">The sequence shown here is derived from an EMBL/GenBank/DDBJ whole genome shotgun (WGS) entry which is preliminary data.</text>
</comment>
<dbReference type="InterPro" id="IPR002867">
    <property type="entry name" value="IBR_dom"/>
</dbReference>
<dbReference type="Pfam" id="PF26200">
    <property type="entry name" value="Rcat_RNF216"/>
    <property type="match status" value="1"/>
</dbReference>
<name>A0A9W8A008_9FUNG</name>
<dbReference type="Gene3D" id="3.30.40.10">
    <property type="entry name" value="Zinc/RING finger domain, C3HC4 (zinc finger)"/>
    <property type="match status" value="1"/>
</dbReference>
<evidence type="ECO:0000256" key="2">
    <source>
        <dbReference type="ARBA" id="ARBA00004906"/>
    </source>
</evidence>
<dbReference type="AlphaFoldDB" id="A0A9W8A008"/>
<comment type="similarity">
    <text evidence="10">Belongs to the RBR family. RNF14 subfamily.</text>
</comment>
<evidence type="ECO:0000256" key="7">
    <source>
        <dbReference type="ARBA" id="ARBA00022771"/>
    </source>
</evidence>
<dbReference type="CDD" id="cd20341">
    <property type="entry name" value="BRcat_RBR_RNF14"/>
    <property type="match status" value="1"/>
</dbReference>
<dbReference type="GO" id="GO:0016567">
    <property type="term" value="P:protein ubiquitination"/>
    <property type="evidence" value="ECO:0007669"/>
    <property type="project" value="InterPro"/>
</dbReference>
<evidence type="ECO:0000256" key="11">
    <source>
        <dbReference type="PROSITE-ProRule" id="PRU00175"/>
    </source>
</evidence>
<dbReference type="SUPFAM" id="SSF57850">
    <property type="entry name" value="RING/U-box"/>
    <property type="match status" value="3"/>
</dbReference>
<evidence type="ECO:0000313" key="15">
    <source>
        <dbReference type="Proteomes" id="UP001150538"/>
    </source>
</evidence>
<keyword evidence="6" id="KW-0677">Repeat</keyword>